<dbReference type="PANTHER" id="PTHR48065:SF11">
    <property type="entry name" value="OS11G0213300 PROTEIN"/>
    <property type="match status" value="1"/>
</dbReference>
<dbReference type="PANTHER" id="PTHR48065">
    <property type="entry name" value="OS10G0469600 PROTEIN"/>
    <property type="match status" value="1"/>
</dbReference>
<name>A0A022QKS6_ERYGU</name>
<dbReference type="InterPro" id="IPR001611">
    <property type="entry name" value="Leu-rich_rpt"/>
</dbReference>
<sequence length="136" mass="15311">NFITRTRNMVTKLNFITRTRNMMSGEMPSDIGKLEMLNRAIQGGNQLTRLSGSIPSSIGTLSMMANLDLSTNRIFGSILGEIRSSMTVLSHLNLSRYSMERKLPHSFSPKNYFIMLDLSYNKLTGKVLNSIRSVMT</sequence>
<accession>A0A022QKS6</accession>
<evidence type="ECO:0000313" key="1">
    <source>
        <dbReference type="EMBL" id="EYU27095.1"/>
    </source>
</evidence>
<dbReference type="Pfam" id="PF00560">
    <property type="entry name" value="LRR_1"/>
    <property type="match status" value="1"/>
</dbReference>
<evidence type="ECO:0000313" key="2">
    <source>
        <dbReference type="Proteomes" id="UP000030748"/>
    </source>
</evidence>
<proteinExistence type="predicted"/>
<reference evidence="1 2" key="1">
    <citation type="journal article" date="2013" name="Proc. Natl. Acad. Sci. U.S.A.">
        <title>Fine-scale variation in meiotic recombination in Mimulus inferred from population shotgun sequencing.</title>
        <authorList>
            <person name="Hellsten U."/>
            <person name="Wright K.M."/>
            <person name="Jenkins J."/>
            <person name="Shu S."/>
            <person name="Yuan Y."/>
            <person name="Wessler S.R."/>
            <person name="Schmutz J."/>
            <person name="Willis J.H."/>
            <person name="Rokhsar D.S."/>
        </authorList>
    </citation>
    <scope>NUCLEOTIDE SEQUENCE [LARGE SCALE GENOMIC DNA]</scope>
    <source>
        <strain evidence="2">cv. DUN x IM62</strain>
    </source>
</reference>
<dbReference type="Gene3D" id="3.80.10.10">
    <property type="entry name" value="Ribonuclease Inhibitor"/>
    <property type="match status" value="1"/>
</dbReference>
<organism evidence="1 2">
    <name type="scientific">Erythranthe guttata</name>
    <name type="common">Yellow monkey flower</name>
    <name type="synonym">Mimulus guttatus</name>
    <dbReference type="NCBI Taxonomy" id="4155"/>
    <lineage>
        <taxon>Eukaryota</taxon>
        <taxon>Viridiplantae</taxon>
        <taxon>Streptophyta</taxon>
        <taxon>Embryophyta</taxon>
        <taxon>Tracheophyta</taxon>
        <taxon>Spermatophyta</taxon>
        <taxon>Magnoliopsida</taxon>
        <taxon>eudicotyledons</taxon>
        <taxon>Gunneridae</taxon>
        <taxon>Pentapetalae</taxon>
        <taxon>asterids</taxon>
        <taxon>lamiids</taxon>
        <taxon>Lamiales</taxon>
        <taxon>Phrymaceae</taxon>
        <taxon>Erythranthe</taxon>
    </lineage>
</organism>
<feature type="non-terminal residue" evidence="1">
    <location>
        <position position="1"/>
    </location>
</feature>
<gene>
    <name evidence="1" type="ORF">MIMGU_mgv1a021245mg</name>
</gene>
<dbReference type="InterPro" id="IPR032675">
    <property type="entry name" value="LRR_dom_sf"/>
</dbReference>
<dbReference type="SUPFAM" id="SSF52058">
    <property type="entry name" value="L domain-like"/>
    <property type="match status" value="1"/>
</dbReference>
<dbReference type="STRING" id="4155.A0A022QKS6"/>
<dbReference type="AlphaFoldDB" id="A0A022QKS6"/>
<keyword evidence="2" id="KW-1185">Reference proteome</keyword>
<dbReference type="Proteomes" id="UP000030748">
    <property type="component" value="Unassembled WGS sequence"/>
</dbReference>
<protein>
    <submittedName>
        <fullName evidence="1">Uncharacterized protein</fullName>
    </submittedName>
</protein>
<dbReference type="EMBL" id="KI631506">
    <property type="protein sequence ID" value="EYU27095.1"/>
    <property type="molecule type" value="Genomic_DNA"/>
</dbReference>